<dbReference type="RefSeq" id="WP_088094618.1">
    <property type="nucleotide sequence ID" value="NZ_JBALMA010000309.1"/>
</dbReference>
<evidence type="ECO:0000313" key="2">
    <source>
        <dbReference type="Proteomes" id="UP000195321"/>
    </source>
</evidence>
<organism evidence="1 2">
    <name type="scientific">Bacillus pseudomycoides</name>
    <dbReference type="NCBI Taxonomy" id="64104"/>
    <lineage>
        <taxon>Bacteria</taxon>
        <taxon>Bacillati</taxon>
        <taxon>Bacillota</taxon>
        <taxon>Bacilli</taxon>
        <taxon>Bacillales</taxon>
        <taxon>Bacillaceae</taxon>
        <taxon>Bacillus</taxon>
        <taxon>Bacillus cereus group</taxon>
    </lineage>
</organism>
<dbReference type="Proteomes" id="UP000195321">
    <property type="component" value="Unassembled WGS sequence"/>
</dbReference>
<comment type="caution">
    <text evidence="1">The sequence shown here is derived from an EMBL/GenBank/DDBJ whole genome shotgun (WGS) entry which is preliminary data.</text>
</comment>
<accession>A0A1Y3MGG8</accession>
<dbReference type="EMBL" id="MWPX01000053">
    <property type="protein sequence ID" value="OUM46273.1"/>
    <property type="molecule type" value="Genomic_DNA"/>
</dbReference>
<reference evidence="1 2" key="1">
    <citation type="submission" date="2017-02" db="EMBL/GenBank/DDBJ databases">
        <title>Bacillus pseudomycoides isolate FSL K6-0042.</title>
        <authorList>
            <person name="Kovac J."/>
        </authorList>
    </citation>
    <scope>NUCLEOTIDE SEQUENCE [LARGE SCALE GENOMIC DNA]</scope>
    <source>
        <strain evidence="1 2">FSL K6-0042</strain>
    </source>
</reference>
<dbReference type="AlphaFoldDB" id="A0A1Y3MGG8"/>
<sequence length="251" mass="28289">MKKLLVVISIFFCVICFGMPNNIKADLPIINQAEEVDKALNGISAYVNVNENSIVSINEREALKDGISQKSIDISKRFFNEQNRLIEAVQAGENLEDIKIDKVLLKEFENYFIMVAKGKTKKQTNLNVMRAIGGCNGDKNKPHLCPPREVKLENISLEVAQKWLLDQGFHRTSSYAGGGKASDPALDFTKCVSANSCVKCAFRDQAVISEDGKGQYKVTIQESEPNPEVLEYVWPSVTWGFYVKWWHDNYC</sequence>
<proteinExistence type="predicted"/>
<gene>
    <name evidence="1" type="ORF">BW425_24765</name>
</gene>
<name>A0A1Y3MGG8_9BACI</name>
<evidence type="ECO:0000313" key="1">
    <source>
        <dbReference type="EMBL" id="OUM46273.1"/>
    </source>
</evidence>
<protein>
    <submittedName>
        <fullName evidence="1">Uncharacterized protein</fullName>
    </submittedName>
</protein>